<dbReference type="GeneID" id="92027636"/>
<evidence type="ECO:0008006" key="3">
    <source>
        <dbReference type="Google" id="ProtNLM"/>
    </source>
</evidence>
<keyword evidence="2" id="KW-1185">Reference proteome</keyword>
<proteinExistence type="predicted"/>
<gene>
    <name evidence="1" type="ORF">J3D65DRAFT_237764</name>
</gene>
<name>A0ABR1M2C2_9PEZI</name>
<comment type="caution">
    <text evidence="1">The sequence shown here is derived from an EMBL/GenBank/DDBJ whole genome shotgun (WGS) entry which is preliminary data.</text>
</comment>
<dbReference type="Proteomes" id="UP001360953">
    <property type="component" value="Unassembled WGS sequence"/>
</dbReference>
<evidence type="ECO:0000313" key="1">
    <source>
        <dbReference type="EMBL" id="KAK7540509.1"/>
    </source>
</evidence>
<reference evidence="1 2" key="1">
    <citation type="submission" date="2024-04" db="EMBL/GenBank/DDBJ databases">
        <title>Phyllosticta paracitricarpa is synonymous to the EU quarantine fungus P. citricarpa based on phylogenomic analyses.</title>
        <authorList>
            <consortium name="Lawrence Berkeley National Laboratory"/>
            <person name="Van ingen-buijs V.A."/>
            <person name="Van westerhoven A.C."/>
            <person name="Haridas S."/>
            <person name="Skiadas P."/>
            <person name="Martin F."/>
            <person name="Groenewald J.Z."/>
            <person name="Crous P.W."/>
            <person name="Seidl M.F."/>
        </authorList>
    </citation>
    <scope>NUCLEOTIDE SEQUENCE [LARGE SCALE GENOMIC DNA]</scope>
    <source>
        <strain evidence="1 2">CPC 17464</strain>
    </source>
</reference>
<accession>A0ABR1M2C2</accession>
<dbReference type="RefSeq" id="XP_066657440.1">
    <property type="nucleotide sequence ID" value="XM_066794730.1"/>
</dbReference>
<dbReference type="EMBL" id="JBBPEH010000003">
    <property type="protein sequence ID" value="KAK7540509.1"/>
    <property type="molecule type" value="Genomic_DNA"/>
</dbReference>
<protein>
    <recommendedName>
        <fullName evidence="3">Secreted protein</fullName>
    </recommendedName>
</protein>
<evidence type="ECO:0000313" key="2">
    <source>
        <dbReference type="Proteomes" id="UP001360953"/>
    </source>
</evidence>
<sequence length="213" mass="24040">MLTMCFATASVISLFAAAFCSSFLCWCASSRSQLSICAFDFGGTLLFLRRLARFLTGYHLSSPLFTALCFARRKKWVVVFDAHDGRCHDLEASKRASDPDYYLRLVCRWCCGHALQNVSEGLTSFQRLSHDLRQAIVHSSPSLTTHSARCRHGIKKQKSSFAALLLLLLLLPRRMDICFSRAPLTSHALLSSRVERRRRHVQSIQPLNRAFAG</sequence>
<organism evidence="1 2">
    <name type="scientific">Phyllosticta citribraziliensis</name>
    <dbReference type="NCBI Taxonomy" id="989973"/>
    <lineage>
        <taxon>Eukaryota</taxon>
        <taxon>Fungi</taxon>
        <taxon>Dikarya</taxon>
        <taxon>Ascomycota</taxon>
        <taxon>Pezizomycotina</taxon>
        <taxon>Dothideomycetes</taxon>
        <taxon>Dothideomycetes incertae sedis</taxon>
        <taxon>Botryosphaeriales</taxon>
        <taxon>Phyllostictaceae</taxon>
        <taxon>Phyllosticta</taxon>
    </lineage>
</organism>